<dbReference type="Pfam" id="PF00611">
    <property type="entry name" value="FCH"/>
    <property type="match status" value="1"/>
</dbReference>
<feature type="compositionally biased region" description="Polar residues" evidence="1">
    <location>
        <begin position="1"/>
        <end position="10"/>
    </location>
</feature>
<feature type="non-terminal residue" evidence="3">
    <location>
        <position position="105"/>
    </location>
</feature>
<dbReference type="SUPFAM" id="SSF103657">
    <property type="entry name" value="BAR/IMD domain-like"/>
    <property type="match status" value="1"/>
</dbReference>
<proteinExistence type="predicted"/>
<reference evidence="3" key="1">
    <citation type="submission" date="2021-06" db="EMBL/GenBank/DDBJ databases">
        <authorList>
            <person name="Kallberg Y."/>
            <person name="Tangrot J."/>
            <person name="Rosling A."/>
        </authorList>
    </citation>
    <scope>NUCLEOTIDE SEQUENCE</scope>
    <source>
        <strain evidence="3">CL551</strain>
    </source>
</reference>
<dbReference type="InterPro" id="IPR027267">
    <property type="entry name" value="AH/BAR_dom_sf"/>
</dbReference>
<protein>
    <submittedName>
        <fullName evidence="3">9236_t:CDS:1</fullName>
    </submittedName>
</protein>
<evidence type="ECO:0000256" key="1">
    <source>
        <dbReference type="SAM" id="MobiDB-lite"/>
    </source>
</evidence>
<dbReference type="Proteomes" id="UP000789342">
    <property type="component" value="Unassembled WGS sequence"/>
</dbReference>
<name>A0A9N9NYJ3_9GLOM</name>
<feature type="region of interest" description="Disordered" evidence="1">
    <location>
        <begin position="1"/>
        <end position="21"/>
    </location>
</feature>
<dbReference type="Gene3D" id="1.20.1270.60">
    <property type="entry name" value="Arfaptin homology (AH) domain/BAR domain"/>
    <property type="match status" value="1"/>
</dbReference>
<feature type="non-terminal residue" evidence="3">
    <location>
        <position position="1"/>
    </location>
</feature>
<comment type="caution">
    <text evidence="3">The sequence shown here is derived from an EMBL/GenBank/DDBJ whole genome shotgun (WGS) entry which is preliminary data.</text>
</comment>
<organism evidence="3 4">
    <name type="scientific">Acaulospora morrowiae</name>
    <dbReference type="NCBI Taxonomy" id="94023"/>
    <lineage>
        <taxon>Eukaryota</taxon>
        <taxon>Fungi</taxon>
        <taxon>Fungi incertae sedis</taxon>
        <taxon>Mucoromycota</taxon>
        <taxon>Glomeromycotina</taxon>
        <taxon>Glomeromycetes</taxon>
        <taxon>Diversisporales</taxon>
        <taxon>Acaulosporaceae</taxon>
        <taxon>Acaulospora</taxon>
    </lineage>
</organism>
<evidence type="ECO:0000313" key="4">
    <source>
        <dbReference type="Proteomes" id="UP000789342"/>
    </source>
</evidence>
<gene>
    <name evidence="3" type="ORF">AMORRO_LOCUS17679</name>
</gene>
<accession>A0A9N9NYJ3</accession>
<dbReference type="InterPro" id="IPR001060">
    <property type="entry name" value="FCH_dom"/>
</dbReference>
<evidence type="ECO:0000313" key="3">
    <source>
        <dbReference type="EMBL" id="CAG8785476.1"/>
    </source>
</evidence>
<dbReference type="AlphaFoldDB" id="A0A9N9NYJ3"/>
<evidence type="ECO:0000259" key="2">
    <source>
        <dbReference type="Pfam" id="PF00611"/>
    </source>
</evidence>
<dbReference type="OrthoDB" id="79452at2759"/>
<keyword evidence="4" id="KW-1185">Reference proteome</keyword>
<sequence length="105" mass="12065">VVLLSLSNEPNKMRSRPKHEAATFLKKRASIEDEYGRMMIKLAKSMQESHHLSDTKRGSYGDNWINMIKLHESIGENRVKFAAAIQEISEEVSVLHKEAEKSRKN</sequence>
<dbReference type="EMBL" id="CAJVPV010056292">
    <property type="protein sequence ID" value="CAG8785476.1"/>
    <property type="molecule type" value="Genomic_DNA"/>
</dbReference>
<feature type="domain" description="FCH" evidence="2">
    <location>
        <begin position="20"/>
        <end position="78"/>
    </location>
</feature>